<gene>
    <name evidence="1" type="ORF">P409_02960</name>
</gene>
<dbReference type="OrthoDB" id="9907333at2"/>
<organism evidence="1 2">
    <name type="scientific">Inquilinus limosus MP06</name>
    <dbReference type="NCBI Taxonomy" id="1398085"/>
    <lineage>
        <taxon>Bacteria</taxon>
        <taxon>Pseudomonadati</taxon>
        <taxon>Pseudomonadota</taxon>
        <taxon>Alphaproteobacteria</taxon>
        <taxon>Rhodospirillales</taxon>
        <taxon>Rhodospirillaceae</taxon>
        <taxon>Inquilinus</taxon>
    </lineage>
</organism>
<accession>A0A0A0DCF2</accession>
<proteinExistence type="predicted"/>
<dbReference type="Proteomes" id="UP000029995">
    <property type="component" value="Unassembled WGS sequence"/>
</dbReference>
<dbReference type="RefSeq" id="WP_034831569.1">
    <property type="nucleotide sequence ID" value="NZ_JANX01000015.1"/>
</dbReference>
<evidence type="ECO:0000313" key="1">
    <source>
        <dbReference type="EMBL" id="KGM35700.1"/>
    </source>
</evidence>
<reference evidence="1 2" key="1">
    <citation type="submission" date="2014-01" db="EMBL/GenBank/DDBJ databases">
        <title>Genome sequence determination for a cystic fibrosis isolate, Inquilinus limosus.</title>
        <authorList>
            <person name="Pino M."/>
            <person name="Di Conza J."/>
            <person name="Gutkind G."/>
        </authorList>
    </citation>
    <scope>NUCLEOTIDE SEQUENCE [LARGE SCALE GENOMIC DNA]</scope>
    <source>
        <strain evidence="1 2">MP06</strain>
    </source>
</reference>
<dbReference type="EMBL" id="JANX01000015">
    <property type="protein sequence ID" value="KGM35700.1"/>
    <property type="molecule type" value="Genomic_DNA"/>
</dbReference>
<evidence type="ECO:0000313" key="2">
    <source>
        <dbReference type="Proteomes" id="UP000029995"/>
    </source>
</evidence>
<comment type="caution">
    <text evidence="1">The sequence shown here is derived from an EMBL/GenBank/DDBJ whole genome shotgun (WGS) entry which is preliminary data.</text>
</comment>
<sequence>MAKGHDPSDWTVKFSGDEGTIASEEYAGRFRVRPSGVVQIIWSLGKGPPPKEDGPVGRAAQEAIDAAIRPRA</sequence>
<dbReference type="AlphaFoldDB" id="A0A0A0DCF2"/>
<protein>
    <submittedName>
        <fullName evidence="1">Uncharacterized protein</fullName>
    </submittedName>
</protein>
<name>A0A0A0DCF2_9PROT</name>